<evidence type="ECO:0000256" key="4">
    <source>
        <dbReference type="SAM" id="MobiDB-lite"/>
    </source>
</evidence>
<reference evidence="6 7" key="1">
    <citation type="submission" date="2018-11" db="EMBL/GenBank/DDBJ databases">
        <title>Genome sequence of Apiotrichum porosum DSM 27194.</title>
        <authorList>
            <person name="Aliyu H."/>
            <person name="Gorte O."/>
            <person name="Ochsenreither K."/>
        </authorList>
    </citation>
    <scope>NUCLEOTIDE SEQUENCE [LARGE SCALE GENOMIC DNA]</scope>
    <source>
        <strain evidence="6 7">DSM 27194</strain>
    </source>
</reference>
<keyword evidence="7" id="KW-1185">Reference proteome</keyword>
<protein>
    <recommendedName>
        <fullName evidence="3">Carboxylic ester hydrolase</fullName>
        <ecNumber evidence="3">3.1.1.-</ecNumber>
    </recommendedName>
</protein>
<evidence type="ECO:0000259" key="5">
    <source>
        <dbReference type="Pfam" id="PF00135"/>
    </source>
</evidence>
<evidence type="ECO:0000313" key="6">
    <source>
        <dbReference type="EMBL" id="RSH78721.1"/>
    </source>
</evidence>
<dbReference type="STRING" id="105984.A0A427XIK5"/>
<keyword evidence="2 3" id="KW-0378">Hydrolase</keyword>
<feature type="region of interest" description="Disordered" evidence="4">
    <location>
        <begin position="1"/>
        <end position="20"/>
    </location>
</feature>
<evidence type="ECO:0000256" key="1">
    <source>
        <dbReference type="ARBA" id="ARBA00005964"/>
    </source>
</evidence>
<dbReference type="GO" id="GO:0016787">
    <property type="term" value="F:hydrolase activity"/>
    <property type="evidence" value="ECO:0007669"/>
    <property type="project" value="UniProtKB-KW"/>
</dbReference>
<sequence>MPSSTAPPMTDIGPSDMTGDQLARSTTRVFAETQYGGVTGGCVDNGCQVFLNVPYGRDVARWEDPQPLPRDYKYPADKEYVVDGLYCAQPNRAYTLQIPVRDRLGLGQPTENPFFADIYVPSDVRLDDSLSLERDLRPVRVFLHGGFLQFGSTSGQHYNQQFFAAEHYGEVRVLLGHRLSVLGFLGSEAPFVSGNFGFKDCWLGLQWIRDNIASFGGDPAQIHLSGLSGGAHLAHQLMHRVAYGAKFGERSPFASVMLQSNAILSDPLTRSDRADQFAAFARELGADPSSPTVLADLRDTAKYPTSALVRAVERMGTLGTFRGVVGEDGDGWVRANQMAYQRSGGLGRDLAAAGVKCVIVGDVRDEDHFYTAVHDVTAPDTLLPNVARYYPLPLARALLESYPPLHAGATPAECQARLGRVLADGQVHLPVRLLAADLAPYLPVVRYTIEMAPKALGYDGRVPHGADLPVQHLRLSVLSPDETKTALEWHTALEAAVAPALVGDGSFVQRGQEEVLALQKNGSTAWSADWRWPSLRAAEKALRGVVHEESKV</sequence>
<dbReference type="GeneID" id="39586163"/>
<dbReference type="RefSeq" id="XP_028473868.1">
    <property type="nucleotide sequence ID" value="XM_028617405.1"/>
</dbReference>
<dbReference type="SUPFAM" id="SSF53474">
    <property type="entry name" value="alpha/beta-Hydrolases"/>
    <property type="match status" value="1"/>
</dbReference>
<organism evidence="6 7">
    <name type="scientific">Apiotrichum porosum</name>
    <dbReference type="NCBI Taxonomy" id="105984"/>
    <lineage>
        <taxon>Eukaryota</taxon>
        <taxon>Fungi</taxon>
        <taxon>Dikarya</taxon>
        <taxon>Basidiomycota</taxon>
        <taxon>Agaricomycotina</taxon>
        <taxon>Tremellomycetes</taxon>
        <taxon>Trichosporonales</taxon>
        <taxon>Trichosporonaceae</taxon>
        <taxon>Apiotrichum</taxon>
    </lineage>
</organism>
<dbReference type="PANTHER" id="PTHR43142:SF1">
    <property type="entry name" value="CARBOXYLIC ESTER HYDROLASE"/>
    <property type="match status" value="1"/>
</dbReference>
<dbReference type="Pfam" id="PF00135">
    <property type="entry name" value="COesterase"/>
    <property type="match status" value="1"/>
</dbReference>
<dbReference type="PANTHER" id="PTHR43142">
    <property type="entry name" value="CARBOXYLIC ESTER HYDROLASE"/>
    <property type="match status" value="1"/>
</dbReference>
<dbReference type="OrthoDB" id="6846267at2759"/>
<dbReference type="Proteomes" id="UP000279236">
    <property type="component" value="Unassembled WGS sequence"/>
</dbReference>
<dbReference type="EC" id="3.1.1.-" evidence="3"/>
<dbReference type="InterPro" id="IPR029058">
    <property type="entry name" value="AB_hydrolase_fold"/>
</dbReference>
<dbReference type="AlphaFoldDB" id="A0A427XIK5"/>
<accession>A0A427XIK5</accession>
<dbReference type="EMBL" id="RSCE01000011">
    <property type="protein sequence ID" value="RSH78721.1"/>
    <property type="molecule type" value="Genomic_DNA"/>
</dbReference>
<dbReference type="PROSITE" id="PS00122">
    <property type="entry name" value="CARBOXYLESTERASE_B_1"/>
    <property type="match status" value="1"/>
</dbReference>
<proteinExistence type="inferred from homology"/>
<gene>
    <name evidence="6" type="ORF">EHS24_001620</name>
</gene>
<evidence type="ECO:0000256" key="3">
    <source>
        <dbReference type="RuleBase" id="RU361235"/>
    </source>
</evidence>
<evidence type="ECO:0000313" key="7">
    <source>
        <dbReference type="Proteomes" id="UP000279236"/>
    </source>
</evidence>
<comment type="caution">
    <text evidence="6">The sequence shown here is derived from an EMBL/GenBank/DDBJ whole genome shotgun (WGS) entry which is preliminary data.</text>
</comment>
<evidence type="ECO:0000256" key="2">
    <source>
        <dbReference type="ARBA" id="ARBA00022801"/>
    </source>
</evidence>
<name>A0A427XIK5_9TREE</name>
<comment type="similarity">
    <text evidence="1 3">Belongs to the type-B carboxylesterase/lipase family.</text>
</comment>
<dbReference type="InterPro" id="IPR019826">
    <property type="entry name" value="Carboxylesterase_B_AS"/>
</dbReference>
<dbReference type="Gene3D" id="3.40.50.1820">
    <property type="entry name" value="alpha/beta hydrolase"/>
    <property type="match status" value="1"/>
</dbReference>
<dbReference type="InterPro" id="IPR002018">
    <property type="entry name" value="CarbesteraseB"/>
</dbReference>
<feature type="domain" description="Carboxylesterase type B" evidence="5">
    <location>
        <begin position="32"/>
        <end position="314"/>
    </location>
</feature>